<gene>
    <name evidence="2" type="ORF">CJ030_MR1G002888</name>
</gene>
<organism evidence="2 3">
    <name type="scientific">Morella rubra</name>
    <name type="common">Chinese bayberry</name>
    <dbReference type="NCBI Taxonomy" id="262757"/>
    <lineage>
        <taxon>Eukaryota</taxon>
        <taxon>Viridiplantae</taxon>
        <taxon>Streptophyta</taxon>
        <taxon>Embryophyta</taxon>
        <taxon>Tracheophyta</taxon>
        <taxon>Spermatophyta</taxon>
        <taxon>Magnoliopsida</taxon>
        <taxon>eudicotyledons</taxon>
        <taxon>Gunneridae</taxon>
        <taxon>Pentapetalae</taxon>
        <taxon>rosids</taxon>
        <taxon>fabids</taxon>
        <taxon>Fagales</taxon>
        <taxon>Myricaceae</taxon>
        <taxon>Morella</taxon>
    </lineage>
</organism>
<keyword evidence="3" id="KW-1185">Reference proteome</keyword>
<dbReference type="OrthoDB" id="1580137at2759"/>
<proteinExistence type="predicted"/>
<comment type="caution">
    <text evidence="2">The sequence shown here is derived from an EMBL/GenBank/DDBJ whole genome shotgun (WGS) entry which is preliminary data.</text>
</comment>
<dbReference type="EMBL" id="RXIC02000019">
    <property type="protein sequence ID" value="KAB1226404.1"/>
    <property type="molecule type" value="Genomic_DNA"/>
</dbReference>
<reference evidence="2 3" key="1">
    <citation type="journal article" date="2019" name="Plant Biotechnol. J.">
        <title>The red bayberry genome and genetic basis of sex determination.</title>
        <authorList>
            <person name="Jia H.M."/>
            <person name="Jia H.J."/>
            <person name="Cai Q.L."/>
            <person name="Wang Y."/>
            <person name="Zhao H.B."/>
            <person name="Yang W.F."/>
            <person name="Wang G.Y."/>
            <person name="Li Y.H."/>
            <person name="Zhan D.L."/>
            <person name="Shen Y.T."/>
            <person name="Niu Q.F."/>
            <person name="Chang L."/>
            <person name="Qiu J."/>
            <person name="Zhao L."/>
            <person name="Xie H.B."/>
            <person name="Fu W.Y."/>
            <person name="Jin J."/>
            <person name="Li X.W."/>
            <person name="Jiao Y."/>
            <person name="Zhou C.C."/>
            <person name="Tu T."/>
            <person name="Chai C.Y."/>
            <person name="Gao J.L."/>
            <person name="Fan L.J."/>
            <person name="van de Weg E."/>
            <person name="Wang J.Y."/>
            <person name="Gao Z.S."/>
        </authorList>
    </citation>
    <scope>NUCLEOTIDE SEQUENCE [LARGE SCALE GENOMIC DNA]</scope>
    <source>
        <tissue evidence="2">Leaves</tissue>
    </source>
</reference>
<dbReference type="PANTHER" id="PTHR33499">
    <property type="entry name" value="OS12G0282400 PROTEIN-RELATED"/>
    <property type="match status" value="1"/>
</dbReference>
<evidence type="ECO:0000313" key="2">
    <source>
        <dbReference type="EMBL" id="KAB1226404.1"/>
    </source>
</evidence>
<evidence type="ECO:0000313" key="3">
    <source>
        <dbReference type="Proteomes" id="UP000516437"/>
    </source>
</evidence>
<dbReference type="Proteomes" id="UP000516437">
    <property type="component" value="Chromosome 1"/>
</dbReference>
<dbReference type="AlphaFoldDB" id="A0A6A1WML7"/>
<accession>A0A6A1WML7</accession>
<dbReference type="PANTHER" id="PTHR33499:SF11">
    <property type="entry name" value="NO APICAL MERISTEM-ASSOCIATED C-TERMINAL DOMAIN-CONTAINING PROTEIN"/>
    <property type="match status" value="1"/>
</dbReference>
<feature type="region of interest" description="Disordered" evidence="1">
    <location>
        <begin position="82"/>
        <end position="104"/>
    </location>
</feature>
<protein>
    <submittedName>
        <fullName evidence="2">Uncharacterized protein</fullName>
    </submittedName>
</protein>
<sequence length="333" mass="36968">MYGGDLKMRFEGGICREDLKNLLPVESLAWLFSRWVSADLGGETMANRVKRQRAVAPCPSSPPPVFNNVAATTSCRRRSQLVPMMPAPTPSTPASGDFETRASSQPTLAPSLGGMTHSSTGFRGTIPWRLHHRMRFLQSAKSTSGCEDLRTVNMIMAKSYRQFKGRLHEHYKKKGGGNKEVAIRHPHPDMDEDTWAKLCDMFADPKYEKGLDDFPHSGYKDVCSISKSVGNFPSVTSEIGPAELYAASHKRKNGDWLSDVTKDNHMRELQEQAISDGRSYNDIDILHQVLGPKPGYVRGLGRAVKPPRSSGLTSTSVARQLREAQLEIDRLKA</sequence>
<name>A0A6A1WML7_9ROSI</name>
<evidence type="ECO:0000256" key="1">
    <source>
        <dbReference type="SAM" id="MobiDB-lite"/>
    </source>
</evidence>